<comment type="caution">
    <text evidence="3">The sequence shown here is derived from an EMBL/GenBank/DDBJ whole genome shotgun (WGS) entry which is preliminary data.</text>
</comment>
<organism evidence="3 4">
    <name type="scientific">Coprinellus micaceus</name>
    <name type="common">Glistening ink-cap mushroom</name>
    <name type="synonym">Coprinus micaceus</name>
    <dbReference type="NCBI Taxonomy" id="71717"/>
    <lineage>
        <taxon>Eukaryota</taxon>
        <taxon>Fungi</taxon>
        <taxon>Dikarya</taxon>
        <taxon>Basidiomycota</taxon>
        <taxon>Agaricomycotina</taxon>
        <taxon>Agaricomycetes</taxon>
        <taxon>Agaricomycetidae</taxon>
        <taxon>Agaricales</taxon>
        <taxon>Agaricineae</taxon>
        <taxon>Psathyrellaceae</taxon>
        <taxon>Coprinellus</taxon>
    </lineage>
</organism>
<dbReference type="Proteomes" id="UP000298030">
    <property type="component" value="Unassembled WGS sequence"/>
</dbReference>
<dbReference type="AlphaFoldDB" id="A0A4Y7SA37"/>
<keyword evidence="2" id="KW-0472">Membrane</keyword>
<accession>A0A4Y7SA37</accession>
<evidence type="ECO:0000256" key="1">
    <source>
        <dbReference type="SAM" id="MobiDB-lite"/>
    </source>
</evidence>
<protein>
    <submittedName>
        <fullName evidence="3">Uncharacterized protein</fullName>
    </submittedName>
</protein>
<name>A0A4Y7SA37_COPMI</name>
<keyword evidence="2" id="KW-0812">Transmembrane</keyword>
<reference evidence="3 4" key="1">
    <citation type="journal article" date="2019" name="Nat. Ecol. Evol.">
        <title>Megaphylogeny resolves global patterns of mushroom evolution.</title>
        <authorList>
            <person name="Varga T."/>
            <person name="Krizsan K."/>
            <person name="Foldi C."/>
            <person name="Dima B."/>
            <person name="Sanchez-Garcia M."/>
            <person name="Sanchez-Ramirez S."/>
            <person name="Szollosi G.J."/>
            <person name="Szarkandi J.G."/>
            <person name="Papp V."/>
            <person name="Albert L."/>
            <person name="Andreopoulos W."/>
            <person name="Angelini C."/>
            <person name="Antonin V."/>
            <person name="Barry K.W."/>
            <person name="Bougher N.L."/>
            <person name="Buchanan P."/>
            <person name="Buyck B."/>
            <person name="Bense V."/>
            <person name="Catcheside P."/>
            <person name="Chovatia M."/>
            <person name="Cooper J."/>
            <person name="Damon W."/>
            <person name="Desjardin D."/>
            <person name="Finy P."/>
            <person name="Geml J."/>
            <person name="Haridas S."/>
            <person name="Hughes K."/>
            <person name="Justo A."/>
            <person name="Karasinski D."/>
            <person name="Kautmanova I."/>
            <person name="Kiss B."/>
            <person name="Kocsube S."/>
            <person name="Kotiranta H."/>
            <person name="LaButti K.M."/>
            <person name="Lechner B.E."/>
            <person name="Liimatainen K."/>
            <person name="Lipzen A."/>
            <person name="Lukacs Z."/>
            <person name="Mihaltcheva S."/>
            <person name="Morgado L.N."/>
            <person name="Niskanen T."/>
            <person name="Noordeloos M.E."/>
            <person name="Ohm R.A."/>
            <person name="Ortiz-Santana B."/>
            <person name="Ovrebo C."/>
            <person name="Racz N."/>
            <person name="Riley R."/>
            <person name="Savchenko A."/>
            <person name="Shiryaev A."/>
            <person name="Soop K."/>
            <person name="Spirin V."/>
            <person name="Szebenyi C."/>
            <person name="Tomsovsky M."/>
            <person name="Tulloss R.E."/>
            <person name="Uehling J."/>
            <person name="Grigoriev I.V."/>
            <person name="Vagvolgyi C."/>
            <person name="Papp T."/>
            <person name="Martin F.M."/>
            <person name="Miettinen O."/>
            <person name="Hibbett D.S."/>
            <person name="Nagy L.G."/>
        </authorList>
    </citation>
    <scope>NUCLEOTIDE SEQUENCE [LARGE SCALE GENOMIC DNA]</scope>
    <source>
        <strain evidence="3 4">FP101781</strain>
    </source>
</reference>
<feature type="transmembrane region" description="Helical" evidence="2">
    <location>
        <begin position="270"/>
        <end position="299"/>
    </location>
</feature>
<gene>
    <name evidence="3" type="ORF">FA13DRAFT_634630</name>
</gene>
<keyword evidence="4" id="KW-1185">Reference proteome</keyword>
<feature type="region of interest" description="Disordered" evidence="1">
    <location>
        <begin position="227"/>
        <end position="261"/>
    </location>
</feature>
<evidence type="ECO:0000313" key="3">
    <source>
        <dbReference type="EMBL" id="TEB18362.1"/>
    </source>
</evidence>
<evidence type="ECO:0000256" key="2">
    <source>
        <dbReference type="SAM" id="Phobius"/>
    </source>
</evidence>
<feature type="compositionally biased region" description="Low complexity" evidence="1">
    <location>
        <begin position="227"/>
        <end position="239"/>
    </location>
</feature>
<dbReference type="Gene3D" id="2.60.120.260">
    <property type="entry name" value="Galactose-binding domain-like"/>
    <property type="match status" value="1"/>
</dbReference>
<sequence length="339" mass="36169">MSSASDRSLATSSLPIISQSPLTTADTNLLSLLIDNASWVWFPEDTTTLPVAPTNEQRAFRKSYVYPKDKGTPKNATIIVAADDYYALYVDGVLAHEADPSHTWEKIEIFSIPLPVATIGGQATPPGPEMLLGFRVVNLQNTAGLLAAIQVNFDSGQSDTFYTGLDQTWLSERFIQENWEQPWFETTPHGKRWSPATVFTKSERDPSREGLSMPNREVTVLGQLTLSPASSGSGSSASSTGVARVPGTAIPIPGSDGSRGTPCGSDVGGIWMSTGAFAGTIAGSAVLSLVLGALVAILVMQRVRSRSKKPASSLFMTHHAGYSGYSNETTPGRPLYGQQ</sequence>
<keyword evidence="2" id="KW-1133">Transmembrane helix</keyword>
<dbReference type="EMBL" id="QPFP01000265">
    <property type="protein sequence ID" value="TEB18362.1"/>
    <property type="molecule type" value="Genomic_DNA"/>
</dbReference>
<dbReference type="OrthoDB" id="3062515at2759"/>
<evidence type="ECO:0000313" key="4">
    <source>
        <dbReference type="Proteomes" id="UP000298030"/>
    </source>
</evidence>
<proteinExistence type="predicted"/>